<feature type="region of interest" description="Disordered" evidence="1">
    <location>
        <begin position="1"/>
        <end position="29"/>
    </location>
</feature>
<evidence type="ECO:0000256" key="1">
    <source>
        <dbReference type="SAM" id="MobiDB-lite"/>
    </source>
</evidence>
<dbReference type="AlphaFoldDB" id="A0AAD4HAW6"/>
<feature type="compositionally biased region" description="Acidic residues" evidence="1">
    <location>
        <begin position="71"/>
        <end position="86"/>
    </location>
</feature>
<dbReference type="GeneID" id="64663209"/>
<dbReference type="EMBL" id="JABBWK010000328">
    <property type="protein sequence ID" value="KAG1885350.1"/>
    <property type="molecule type" value="Genomic_DNA"/>
</dbReference>
<feature type="compositionally biased region" description="Acidic residues" evidence="1">
    <location>
        <begin position="1"/>
        <end position="12"/>
    </location>
</feature>
<name>A0AAD4HAW6_9AGAM</name>
<reference evidence="2" key="1">
    <citation type="journal article" date="2020" name="New Phytol.">
        <title>Comparative genomics reveals dynamic genome evolution in host specialist ectomycorrhizal fungi.</title>
        <authorList>
            <person name="Lofgren L.A."/>
            <person name="Nguyen N.H."/>
            <person name="Vilgalys R."/>
            <person name="Ruytinx J."/>
            <person name="Liao H.L."/>
            <person name="Branco S."/>
            <person name="Kuo A."/>
            <person name="LaButti K."/>
            <person name="Lipzen A."/>
            <person name="Andreopoulos W."/>
            <person name="Pangilinan J."/>
            <person name="Riley R."/>
            <person name="Hundley H."/>
            <person name="Na H."/>
            <person name="Barry K."/>
            <person name="Grigoriev I.V."/>
            <person name="Stajich J.E."/>
            <person name="Kennedy P.G."/>
        </authorList>
    </citation>
    <scope>NUCLEOTIDE SEQUENCE</scope>
    <source>
        <strain evidence="2">FC203</strain>
    </source>
</reference>
<evidence type="ECO:0000313" key="2">
    <source>
        <dbReference type="EMBL" id="KAG1885350.1"/>
    </source>
</evidence>
<feature type="region of interest" description="Disordered" evidence="1">
    <location>
        <begin position="55"/>
        <end position="86"/>
    </location>
</feature>
<evidence type="ECO:0000313" key="3">
    <source>
        <dbReference type="Proteomes" id="UP001195769"/>
    </source>
</evidence>
<dbReference type="Proteomes" id="UP001195769">
    <property type="component" value="Unassembled WGS sequence"/>
</dbReference>
<proteinExistence type="predicted"/>
<keyword evidence="3" id="KW-1185">Reference proteome</keyword>
<protein>
    <submittedName>
        <fullName evidence="2">Uncharacterized protein</fullName>
    </submittedName>
</protein>
<feature type="compositionally biased region" description="Acidic residues" evidence="1">
    <location>
        <begin position="19"/>
        <end position="29"/>
    </location>
</feature>
<organism evidence="2 3">
    <name type="scientific">Suillus fuscotomentosus</name>
    <dbReference type="NCBI Taxonomy" id="1912939"/>
    <lineage>
        <taxon>Eukaryota</taxon>
        <taxon>Fungi</taxon>
        <taxon>Dikarya</taxon>
        <taxon>Basidiomycota</taxon>
        <taxon>Agaricomycotina</taxon>
        <taxon>Agaricomycetes</taxon>
        <taxon>Agaricomycetidae</taxon>
        <taxon>Boletales</taxon>
        <taxon>Suillineae</taxon>
        <taxon>Suillaceae</taxon>
        <taxon>Suillus</taxon>
    </lineage>
</organism>
<sequence length="86" mass="9850">MNSDNMEIDSVEIDTYPMDIDEPLGDVSMDNDEAQGVFFDVLKNYPMDVDEEWGQDVSIDEVQKDTNYDSMDVDDNEGEDLMEVDL</sequence>
<comment type="caution">
    <text evidence="2">The sequence shown here is derived from an EMBL/GenBank/DDBJ whole genome shotgun (WGS) entry which is preliminary data.</text>
</comment>
<accession>A0AAD4HAW6</accession>
<dbReference type="RefSeq" id="XP_041216411.1">
    <property type="nucleotide sequence ID" value="XM_041368911.1"/>
</dbReference>
<gene>
    <name evidence="2" type="ORF">F5891DRAFT_1201791</name>
</gene>